<accession>A0ACB1AGM3</accession>
<name>A0ACB1AGM3_MELEN</name>
<organism evidence="1 2">
    <name type="scientific">Meloidogyne enterolobii</name>
    <name type="common">Root-knot nematode worm</name>
    <name type="synonym">Meloidogyne mayaguensis</name>
    <dbReference type="NCBI Taxonomy" id="390850"/>
    <lineage>
        <taxon>Eukaryota</taxon>
        <taxon>Metazoa</taxon>
        <taxon>Ecdysozoa</taxon>
        <taxon>Nematoda</taxon>
        <taxon>Chromadorea</taxon>
        <taxon>Rhabditida</taxon>
        <taxon>Tylenchina</taxon>
        <taxon>Tylenchomorpha</taxon>
        <taxon>Tylenchoidea</taxon>
        <taxon>Meloidogynidae</taxon>
        <taxon>Meloidogyninae</taxon>
        <taxon>Meloidogyne</taxon>
    </lineage>
</organism>
<evidence type="ECO:0000313" key="1">
    <source>
        <dbReference type="EMBL" id="CAK5090694.1"/>
    </source>
</evidence>
<evidence type="ECO:0000313" key="2">
    <source>
        <dbReference type="Proteomes" id="UP001497535"/>
    </source>
</evidence>
<keyword evidence="2" id="KW-1185">Reference proteome</keyword>
<sequence>MIASTSEQQQMTTSSFVNNKTSFIKEEREENIKEADGEENNGDKQVNAMRIKNKKIRI</sequence>
<dbReference type="Proteomes" id="UP001497535">
    <property type="component" value="Unassembled WGS sequence"/>
</dbReference>
<gene>
    <name evidence="1" type="ORF">MENTE1834_LOCUS38495</name>
</gene>
<reference evidence="1" key="1">
    <citation type="submission" date="2023-11" db="EMBL/GenBank/DDBJ databases">
        <authorList>
            <person name="Poullet M."/>
        </authorList>
    </citation>
    <scope>NUCLEOTIDE SEQUENCE</scope>
    <source>
        <strain evidence="1">E1834</strain>
    </source>
</reference>
<comment type="caution">
    <text evidence="1">The sequence shown here is derived from an EMBL/GenBank/DDBJ whole genome shotgun (WGS) entry which is preliminary data.</text>
</comment>
<proteinExistence type="predicted"/>
<dbReference type="EMBL" id="CAVMJV010000083">
    <property type="protein sequence ID" value="CAK5090694.1"/>
    <property type="molecule type" value="Genomic_DNA"/>
</dbReference>
<protein>
    <submittedName>
        <fullName evidence="1">Uncharacterized protein</fullName>
    </submittedName>
</protein>